<reference evidence="2 3" key="1">
    <citation type="submission" date="2022-04" db="EMBL/GenBank/DDBJ databases">
        <authorList>
            <person name="Ye Y.-Q."/>
            <person name="Du Z.-J."/>
        </authorList>
    </citation>
    <scope>NUCLEOTIDE SEQUENCE [LARGE SCALE GENOMIC DNA]</scope>
    <source>
        <strain evidence="2 3">A6E488</strain>
    </source>
</reference>
<comment type="caution">
    <text evidence="2">The sequence shown here is derived from an EMBL/GenBank/DDBJ whole genome shotgun (WGS) entry which is preliminary data.</text>
</comment>
<accession>A0AAW5QUM9</accession>
<feature type="chain" id="PRO_5043554617" evidence="1">
    <location>
        <begin position="24"/>
        <end position="140"/>
    </location>
</feature>
<evidence type="ECO:0000313" key="3">
    <source>
        <dbReference type="Proteomes" id="UP001320898"/>
    </source>
</evidence>
<dbReference type="RefSeq" id="WP_261614769.1">
    <property type="nucleotide sequence ID" value="NZ_JALIDZ010000002.1"/>
</dbReference>
<protein>
    <submittedName>
        <fullName evidence="2">Uncharacterized protein</fullName>
    </submittedName>
</protein>
<name>A0AAW5QUM9_9HYPH</name>
<evidence type="ECO:0000256" key="1">
    <source>
        <dbReference type="SAM" id="SignalP"/>
    </source>
</evidence>
<dbReference type="Proteomes" id="UP001320898">
    <property type="component" value="Unassembled WGS sequence"/>
</dbReference>
<evidence type="ECO:0000313" key="2">
    <source>
        <dbReference type="EMBL" id="MCT8971199.1"/>
    </source>
</evidence>
<organism evidence="2 3">
    <name type="scientific">Microbaculum marinisediminis</name>
    <dbReference type="NCBI Taxonomy" id="2931392"/>
    <lineage>
        <taxon>Bacteria</taxon>
        <taxon>Pseudomonadati</taxon>
        <taxon>Pseudomonadota</taxon>
        <taxon>Alphaproteobacteria</taxon>
        <taxon>Hyphomicrobiales</taxon>
        <taxon>Tepidamorphaceae</taxon>
        <taxon>Microbaculum</taxon>
    </lineage>
</organism>
<dbReference type="EMBL" id="JALIDZ010000002">
    <property type="protein sequence ID" value="MCT8971199.1"/>
    <property type="molecule type" value="Genomic_DNA"/>
</dbReference>
<sequence>MNRNALIGLAAALFVALAGVAAATPGNALACSGGLGDNCAEIDAEFGTGANGPAGVAGVPVAGGPGLAVPVVPTPGPMRLAGGGCGAAAAQAAAAQGGQVIGAPRVVQRGNRTLCVVTVLIKDPSGRKPPTRKQITVPAN</sequence>
<feature type="signal peptide" evidence="1">
    <location>
        <begin position="1"/>
        <end position="23"/>
    </location>
</feature>
<keyword evidence="1" id="KW-0732">Signal</keyword>
<dbReference type="AlphaFoldDB" id="A0AAW5QUM9"/>
<gene>
    <name evidence="2" type="ORF">MUB46_04925</name>
</gene>
<keyword evidence="3" id="KW-1185">Reference proteome</keyword>
<proteinExistence type="predicted"/>